<evidence type="ECO:0000313" key="2">
    <source>
        <dbReference type="EMBL" id="AMP15365.1"/>
    </source>
</evidence>
<keyword evidence="4" id="KW-1185">Reference proteome</keyword>
<sequence>MAAAMARNVSNDFMSAPIGIWLNSLQNGKNIHVHHERLS</sequence>
<reference evidence="3 4" key="1">
    <citation type="submission" date="2015-11" db="EMBL/GenBank/DDBJ databases">
        <title>Exploring the genomic traits of fungus-feeding bacterial genus Collimonas.</title>
        <authorList>
            <person name="Song C."/>
            <person name="Schmidt R."/>
            <person name="de Jager V."/>
            <person name="Krzyzanowska D."/>
            <person name="Jongedijk E."/>
            <person name="Cankar K."/>
            <person name="Beekwilder J."/>
            <person name="van Veen A."/>
            <person name="de Boer W."/>
            <person name="van Veen J.A."/>
            <person name="Garbeva P."/>
        </authorList>
    </citation>
    <scope>NUCLEOTIDE SEQUENCE [LARGE SCALE GENOMIC DNA]</scope>
    <source>
        <strain evidence="2 4">Ter291</strain>
        <strain evidence="1 3">Ter91</strain>
    </source>
</reference>
<dbReference type="AlphaFoldDB" id="A0A127Q3I3"/>
<evidence type="ECO:0000313" key="1">
    <source>
        <dbReference type="EMBL" id="AMP04577.1"/>
    </source>
</evidence>
<organism evidence="1 3">
    <name type="scientific">Collimonas pratensis</name>
    <dbReference type="NCBI Taxonomy" id="279113"/>
    <lineage>
        <taxon>Bacteria</taxon>
        <taxon>Pseudomonadati</taxon>
        <taxon>Pseudomonadota</taxon>
        <taxon>Betaproteobacteria</taxon>
        <taxon>Burkholderiales</taxon>
        <taxon>Oxalobacteraceae</taxon>
        <taxon>Collimonas</taxon>
    </lineage>
</organism>
<proteinExistence type="predicted"/>
<evidence type="ECO:0000313" key="3">
    <source>
        <dbReference type="Proteomes" id="UP000074561"/>
    </source>
</evidence>
<gene>
    <name evidence="2" type="ORF">CPter291_3129</name>
    <name evidence="1" type="ORF">CPter91_2210</name>
</gene>
<accession>A0A127Q3I3</accession>
<dbReference type="Proteomes" id="UP000074914">
    <property type="component" value="Chromosome"/>
</dbReference>
<dbReference type="EMBL" id="CP013234">
    <property type="protein sequence ID" value="AMP04577.1"/>
    <property type="molecule type" value="Genomic_DNA"/>
</dbReference>
<dbReference type="EMBL" id="CP013236">
    <property type="protein sequence ID" value="AMP15365.1"/>
    <property type="molecule type" value="Genomic_DNA"/>
</dbReference>
<name>A0A127Q3I3_9BURK</name>
<evidence type="ECO:0000313" key="4">
    <source>
        <dbReference type="Proteomes" id="UP000074914"/>
    </source>
</evidence>
<protein>
    <submittedName>
        <fullName evidence="1">Uncharacterized protein</fullName>
    </submittedName>
</protein>
<dbReference type="KEGG" id="cpra:CPter91_2210"/>
<dbReference type="Proteomes" id="UP000074561">
    <property type="component" value="Chromosome"/>
</dbReference>